<protein>
    <submittedName>
        <fullName evidence="2">Glucokinase</fullName>
    </submittedName>
</protein>
<organism evidence="2 3">
    <name type="scientific">Spirosoma endophyticum</name>
    <dbReference type="NCBI Taxonomy" id="662367"/>
    <lineage>
        <taxon>Bacteria</taxon>
        <taxon>Pseudomonadati</taxon>
        <taxon>Bacteroidota</taxon>
        <taxon>Cytophagia</taxon>
        <taxon>Cytophagales</taxon>
        <taxon>Cytophagaceae</taxon>
        <taxon>Spirosoma</taxon>
    </lineage>
</organism>
<reference evidence="2 3" key="1">
    <citation type="submission" date="2016-10" db="EMBL/GenBank/DDBJ databases">
        <authorList>
            <person name="de Groot N.N."/>
        </authorList>
    </citation>
    <scope>NUCLEOTIDE SEQUENCE [LARGE SCALE GENOMIC DNA]</scope>
    <source>
        <strain evidence="2 3">DSM 26130</strain>
    </source>
</reference>
<dbReference type="STRING" id="662367.SAMN05216167_103116"/>
<evidence type="ECO:0000313" key="2">
    <source>
        <dbReference type="EMBL" id="SFD04866.1"/>
    </source>
</evidence>
<keyword evidence="2" id="KW-0808">Transferase</keyword>
<dbReference type="SUPFAM" id="SSF53067">
    <property type="entry name" value="Actin-like ATPase domain"/>
    <property type="match status" value="1"/>
</dbReference>
<dbReference type="PANTHER" id="PTHR18964">
    <property type="entry name" value="ROK (REPRESSOR, ORF, KINASE) FAMILY"/>
    <property type="match status" value="1"/>
</dbReference>
<comment type="similarity">
    <text evidence="1">Belongs to the ROK (NagC/XylR) family.</text>
</comment>
<keyword evidence="3" id="KW-1185">Reference proteome</keyword>
<keyword evidence="2" id="KW-0418">Kinase</keyword>
<dbReference type="PANTHER" id="PTHR18964:SF149">
    <property type="entry name" value="BIFUNCTIONAL UDP-N-ACETYLGLUCOSAMINE 2-EPIMERASE_N-ACETYLMANNOSAMINE KINASE"/>
    <property type="match status" value="1"/>
</dbReference>
<name>A0A1I1P5B3_9BACT</name>
<sequence length="337" mass="36728">MAWRPVTTFLYLAPGFIWPKADNFSLYNLLLIRMASVEYLGIDVGGTNVKMGIVDANTGKISNFYSHDTLSWRESGHFVERFGDAVALQLLSNKDVKQVGIGLPGMLNRERTIPLEITAIPEINHVPMVDLLSKRFPGTQFFLANDANAAALGEYYFAEEKITENYIFITLGTGVGGAAIINKKIFTGGDGNAMEPGHIPSRNGRVLERNIGKKELLELANKRRSEYKSETQLPNDGEISTTGLVAAAAVGDELAMQIWTEVGEMLGEGLAALIKVLDIKQVLIGGGLSASFDYILPAVNKTLDYWLNDYYKNGLSIKRATLGNDAGLLGAASLCFE</sequence>
<dbReference type="Proteomes" id="UP000198598">
    <property type="component" value="Unassembled WGS sequence"/>
</dbReference>
<dbReference type="InterPro" id="IPR000600">
    <property type="entry name" value="ROK"/>
</dbReference>
<evidence type="ECO:0000313" key="3">
    <source>
        <dbReference type="Proteomes" id="UP000198598"/>
    </source>
</evidence>
<dbReference type="Gene3D" id="3.30.420.40">
    <property type="match status" value="2"/>
</dbReference>
<dbReference type="Pfam" id="PF00480">
    <property type="entry name" value="ROK"/>
    <property type="match status" value="1"/>
</dbReference>
<proteinExistence type="inferred from homology"/>
<gene>
    <name evidence="2" type="ORF">SAMN05216167_103116</name>
</gene>
<dbReference type="GO" id="GO:0016301">
    <property type="term" value="F:kinase activity"/>
    <property type="evidence" value="ECO:0007669"/>
    <property type="project" value="UniProtKB-KW"/>
</dbReference>
<dbReference type="EMBL" id="FOLQ01000003">
    <property type="protein sequence ID" value="SFD04866.1"/>
    <property type="molecule type" value="Genomic_DNA"/>
</dbReference>
<dbReference type="CDD" id="cd23763">
    <property type="entry name" value="ASKHA_ATPase_ROK"/>
    <property type="match status" value="1"/>
</dbReference>
<evidence type="ECO:0000256" key="1">
    <source>
        <dbReference type="ARBA" id="ARBA00006479"/>
    </source>
</evidence>
<accession>A0A1I1P5B3</accession>
<dbReference type="AlphaFoldDB" id="A0A1I1P5B3"/>
<dbReference type="InterPro" id="IPR043129">
    <property type="entry name" value="ATPase_NBD"/>
</dbReference>